<feature type="transmembrane region" description="Helical" evidence="6">
    <location>
        <begin position="148"/>
        <end position="170"/>
    </location>
</feature>
<proteinExistence type="predicted"/>
<dbReference type="Pfam" id="PF01810">
    <property type="entry name" value="LysE"/>
    <property type="match status" value="1"/>
</dbReference>
<evidence type="ECO:0000313" key="7">
    <source>
        <dbReference type="EMBL" id="MEX1664239.1"/>
    </source>
</evidence>
<evidence type="ECO:0000256" key="6">
    <source>
        <dbReference type="SAM" id="Phobius"/>
    </source>
</evidence>
<feature type="transmembrane region" description="Helical" evidence="6">
    <location>
        <begin position="6"/>
        <end position="29"/>
    </location>
</feature>
<feature type="transmembrane region" description="Helical" evidence="6">
    <location>
        <begin position="109"/>
        <end position="128"/>
    </location>
</feature>
<accession>A0ABV3TTY8</accession>
<dbReference type="PANTHER" id="PTHR30086:SF20">
    <property type="entry name" value="ARGININE EXPORTER PROTEIN ARGO-RELATED"/>
    <property type="match status" value="1"/>
</dbReference>
<name>A0ABV3TTY8_9GAMM</name>
<dbReference type="PANTHER" id="PTHR30086">
    <property type="entry name" value="ARGININE EXPORTER PROTEIN ARGO"/>
    <property type="match status" value="1"/>
</dbReference>
<protein>
    <submittedName>
        <fullName evidence="7">LysE family translocator</fullName>
    </submittedName>
</protein>
<reference evidence="7 8" key="1">
    <citation type="journal article" date="2011" name="Int. J. Syst. Evol. Microbiol.">
        <title>Zhongshania antarctica gen. nov., sp. nov. and Zhongshania guokunii sp. nov., gammaproteobacteria respectively isolated from coastal attached (fast) ice and surface seawater of the Antarctic.</title>
        <authorList>
            <person name="Li H.J."/>
            <person name="Zhang X.Y."/>
            <person name="Chen C.X."/>
            <person name="Zhang Y.J."/>
            <person name="Gao Z.M."/>
            <person name="Yu Y."/>
            <person name="Chen X.L."/>
            <person name="Chen B."/>
            <person name="Zhang Y.Z."/>
        </authorList>
    </citation>
    <scope>NUCLEOTIDE SEQUENCE [LARGE SCALE GENOMIC DNA]</scope>
    <source>
        <strain evidence="7 8">R06B22</strain>
    </source>
</reference>
<comment type="caution">
    <text evidence="7">The sequence shown here is derived from an EMBL/GenBank/DDBJ whole genome shotgun (WGS) entry which is preliminary data.</text>
</comment>
<dbReference type="EMBL" id="JBFRYB010000001">
    <property type="protein sequence ID" value="MEX1664239.1"/>
    <property type="molecule type" value="Genomic_DNA"/>
</dbReference>
<gene>
    <name evidence="7" type="ORF">AB4875_02000</name>
</gene>
<organism evidence="7 8">
    <name type="scientific">Zhongshania arctica</name>
    <dbReference type="NCBI Taxonomy" id="3238302"/>
    <lineage>
        <taxon>Bacteria</taxon>
        <taxon>Pseudomonadati</taxon>
        <taxon>Pseudomonadota</taxon>
        <taxon>Gammaproteobacteria</taxon>
        <taxon>Cellvibrionales</taxon>
        <taxon>Spongiibacteraceae</taxon>
        <taxon>Zhongshania</taxon>
    </lineage>
</organism>
<comment type="subcellular location">
    <subcellularLocation>
        <location evidence="1">Cell membrane</location>
        <topology evidence="1">Multi-pass membrane protein</topology>
    </subcellularLocation>
</comment>
<evidence type="ECO:0000256" key="3">
    <source>
        <dbReference type="ARBA" id="ARBA00022692"/>
    </source>
</evidence>
<sequence>MAMFEAITLFLVMLPLAAMPSSSVALVVARSVSSGRMSGAFTALGVVAGDLIFVAMALAGMSVLAEWLGALFSVAKYCGGIYLIWLGLTILRSKSSLEFQSTPVTKASYFTDFLAGLFLTLGDVKAILFYASLFPSLIEMDQIGAGDVLAVAMITIVTVGGVKLAYAVFASRIVAKLRHRVASDLPRKLGGTLMIGCGSVLLTKA</sequence>
<evidence type="ECO:0000256" key="2">
    <source>
        <dbReference type="ARBA" id="ARBA00022475"/>
    </source>
</evidence>
<evidence type="ECO:0000256" key="5">
    <source>
        <dbReference type="ARBA" id="ARBA00023136"/>
    </source>
</evidence>
<feature type="transmembrane region" description="Helical" evidence="6">
    <location>
        <begin position="67"/>
        <end position="88"/>
    </location>
</feature>
<dbReference type="InterPro" id="IPR001123">
    <property type="entry name" value="LeuE-type"/>
</dbReference>
<feature type="transmembrane region" description="Helical" evidence="6">
    <location>
        <begin position="41"/>
        <end position="61"/>
    </location>
</feature>
<keyword evidence="5 6" id="KW-0472">Membrane</keyword>
<evidence type="ECO:0000313" key="8">
    <source>
        <dbReference type="Proteomes" id="UP001557484"/>
    </source>
</evidence>
<keyword evidence="3 6" id="KW-0812">Transmembrane</keyword>
<keyword evidence="2" id="KW-1003">Cell membrane</keyword>
<evidence type="ECO:0000256" key="1">
    <source>
        <dbReference type="ARBA" id="ARBA00004651"/>
    </source>
</evidence>
<dbReference type="Proteomes" id="UP001557484">
    <property type="component" value="Unassembled WGS sequence"/>
</dbReference>
<keyword evidence="4 6" id="KW-1133">Transmembrane helix</keyword>
<dbReference type="RefSeq" id="WP_368374364.1">
    <property type="nucleotide sequence ID" value="NZ_JBFRYB010000001.1"/>
</dbReference>
<keyword evidence="8" id="KW-1185">Reference proteome</keyword>
<evidence type="ECO:0000256" key="4">
    <source>
        <dbReference type="ARBA" id="ARBA00022989"/>
    </source>
</evidence>